<dbReference type="RefSeq" id="WP_118141096.1">
    <property type="nucleotide sequence ID" value="NZ_QSAQ01000036.1"/>
</dbReference>
<comment type="caution">
    <text evidence="1">The sequence shown here is derived from an EMBL/GenBank/DDBJ whole genome shotgun (WGS) entry which is preliminary data.</text>
</comment>
<dbReference type="EMBL" id="QSAQ01000036">
    <property type="protein sequence ID" value="RGW66198.1"/>
    <property type="molecule type" value="Genomic_DNA"/>
</dbReference>
<evidence type="ECO:0000313" key="1">
    <source>
        <dbReference type="EMBL" id="RGW66198.1"/>
    </source>
</evidence>
<dbReference type="AlphaFoldDB" id="A0AA93BFK1"/>
<sequence>MNNINDTYFARRFEQNINDVTDIRKCGYGQMPFIPYTFSLYPSAPIKAFFIGRDTYYWCDYDESYANSLRAYMKANSEYVTVNQFEKDWSISGGFWSMVGKLQLQLYTGKYYNSIEELTEEEWKILDSVGYGNLFPLELPSTLKKKIYDDGHTGIKRNEYEDIVDRVSYRTLQRKFQSFCNLKAIFEAYGEPDVVFILSWSGSEKIFFEGLDYESKDEWYEHGLRAVYLSKTHKTKVIWTSHPRRFSFLKTNPQEMCQYLSDTYNALAGLH</sequence>
<organism evidence="1 2">
    <name type="scientific">Segatella copri</name>
    <dbReference type="NCBI Taxonomy" id="165179"/>
    <lineage>
        <taxon>Bacteria</taxon>
        <taxon>Pseudomonadati</taxon>
        <taxon>Bacteroidota</taxon>
        <taxon>Bacteroidia</taxon>
        <taxon>Bacteroidales</taxon>
        <taxon>Prevotellaceae</taxon>
        <taxon>Segatella</taxon>
    </lineage>
</organism>
<dbReference type="Proteomes" id="UP000286077">
    <property type="component" value="Unassembled WGS sequence"/>
</dbReference>
<gene>
    <name evidence="1" type="ORF">DWV60_12600</name>
</gene>
<reference evidence="1 2" key="1">
    <citation type="submission" date="2018-08" db="EMBL/GenBank/DDBJ databases">
        <title>A genome reference for cultivated species of the human gut microbiota.</title>
        <authorList>
            <person name="Zou Y."/>
            <person name="Xue W."/>
            <person name="Luo G."/>
        </authorList>
    </citation>
    <scope>NUCLEOTIDE SEQUENCE [LARGE SCALE GENOMIC DNA]</scope>
    <source>
        <strain evidence="1 2">AF11-14</strain>
    </source>
</reference>
<protein>
    <submittedName>
        <fullName evidence="1">Uncharacterized protein</fullName>
    </submittedName>
</protein>
<name>A0AA93BFK1_9BACT</name>
<evidence type="ECO:0000313" key="2">
    <source>
        <dbReference type="Proteomes" id="UP000286077"/>
    </source>
</evidence>
<proteinExistence type="predicted"/>
<accession>A0AA93BFK1</accession>